<sequence length="460" mass="51767">MDTAFCESLSAVFRRVFASQQAILAGLSGGLDSVVLLHTLRQWQTAERPALRLRAVYIHHGLNPLADDWAEHCRTFCDSLSVPFQVCRVQVDPRRKGIEAAARDARYQAFREVIAPDEALVTAQHLDDQSETFFLALKRGSGPAGLSAMPEQMAFGANPLIRPLLSFSRAQLEQYAQYYQLSWVEDDSNQDRRYDRNFLRHAVLPQLNARWPHFAQAVSRSAALCGEQEALLDELLLPELMQLTDADNGLSFIPLLSAGTAKRNGILRRWLKHCGVQMPSQHQLALLWQEVALAKPDAEPGYYLKPVTIRRYQNKLHVTEKTAGLSDYCLPWDLHSALQLPDDAGILRMAETVTTQDVASVVRPPRSDEQVTVRFGLQGHYHICGRDRGRSAKKLWQECGVAPWLRERTPLLWYNDTLIAAVGVFVTKEGEADEAKLMIMQEKNNPADGVAELFRTVSDQ</sequence>
<evidence type="ECO:0000313" key="11">
    <source>
        <dbReference type="Proteomes" id="UP000650477"/>
    </source>
</evidence>
<dbReference type="GO" id="GO:0005737">
    <property type="term" value="C:cytoplasm"/>
    <property type="evidence" value="ECO:0007669"/>
    <property type="project" value="UniProtKB-SubCell"/>
</dbReference>
<comment type="caution">
    <text evidence="10">The sequence shown here is derived from an EMBL/GenBank/DDBJ whole genome shotgun (WGS) entry which is preliminary data.</text>
</comment>
<dbReference type="EMBL" id="PKLF01000019">
    <property type="protein sequence ID" value="MBE8614197.1"/>
    <property type="molecule type" value="Genomic_DNA"/>
</dbReference>
<dbReference type="Pfam" id="PF01171">
    <property type="entry name" value="ATP_bind_3"/>
    <property type="match status" value="1"/>
</dbReference>
<evidence type="ECO:0000256" key="7">
    <source>
        <dbReference type="ARBA" id="ARBA00048539"/>
    </source>
</evidence>
<comment type="function">
    <text evidence="8">Ligates lysine onto the cytidine present at position 34 of the AUA codon-specific tRNA(Ile) that contains the anticodon CAU, in an ATP-dependent manner. Cytidine is converted to lysidine, thus changing the amino acid specificity of the tRNA from methionine to isoleucine.</text>
</comment>
<dbReference type="EC" id="6.3.4.19" evidence="8"/>
<dbReference type="Proteomes" id="UP000650477">
    <property type="component" value="Unassembled WGS sequence"/>
</dbReference>
<dbReference type="SUPFAM" id="SSF82829">
    <property type="entry name" value="MesJ substrate recognition domain-like"/>
    <property type="match status" value="1"/>
</dbReference>
<comment type="domain">
    <text evidence="8">The N-terminal region contains the highly conserved SGGXDS motif, predicted to be a P-loop motif involved in ATP binding.</text>
</comment>
<dbReference type="InterPro" id="IPR012796">
    <property type="entry name" value="Lysidine-tRNA-synth_C"/>
</dbReference>
<dbReference type="SUPFAM" id="SSF52402">
    <property type="entry name" value="Adenine nucleotide alpha hydrolases-like"/>
    <property type="match status" value="1"/>
</dbReference>
<comment type="subcellular location">
    <subcellularLocation>
        <location evidence="1 8">Cytoplasm</location>
    </subcellularLocation>
</comment>
<dbReference type="NCBIfam" id="TIGR02433">
    <property type="entry name" value="lysidine_TilS_C"/>
    <property type="match status" value="1"/>
</dbReference>
<evidence type="ECO:0000256" key="3">
    <source>
        <dbReference type="ARBA" id="ARBA00022598"/>
    </source>
</evidence>
<dbReference type="HAMAP" id="MF_01161">
    <property type="entry name" value="tRNA_Ile_lys_synt"/>
    <property type="match status" value="1"/>
</dbReference>
<dbReference type="GO" id="GO:0032267">
    <property type="term" value="F:tRNA(Ile)-lysidine synthase activity"/>
    <property type="evidence" value="ECO:0007669"/>
    <property type="project" value="UniProtKB-EC"/>
</dbReference>
<dbReference type="InterPro" id="IPR012795">
    <property type="entry name" value="tRNA_Ile_lys_synt_N"/>
</dbReference>
<evidence type="ECO:0000256" key="5">
    <source>
        <dbReference type="ARBA" id="ARBA00022741"/>
    </source>
</evidence>
<evidence type="ECO:0000256" key="8">
    <source>
        <dbReference type="HAMAP-Rule" id="MF_01161"/>
    </source>
</evidence>
<dbReference type="Gene3D" id="3.40.50.620">
    <property type="entry name" value="HUPs"/>
    <property type="match status" value="1"/>
</dbReference>
<proteinExistence type="inferred from homology"/>
<evidence type="ECO:0000256" key="6">
    <source>
        <dbReference type="ARBA" id="ARBA00022840"/>
    </source>
</evidence>
<dbReference type="Gene3D" id="1.20.59.20">
    <property type="match status" value="1"/>
</dbReference>
<dbReference type="RefSeq" id="WP_193830188.1">
    <property type="nucleotide sequence ID" value="NZ_PKLF01000019.1"/>
</dbReference>
<accession>A0A8I0Q1X4</accession>
<dbReference type="GO" id="GO:0006400">
    <property type="term" value="P:tRNA modification"/>
    <property type="evidence" value="ECO:0007669"/>
    <property type="project" value="UniProtKB-UniRule"/>
</dbReference>
<gene>
    <name evidence="8" type="primary">tilS</name>
    <name evidence="10" type="ORF">CYG68_17635</name>
</gene>
<dbReference type="InterPro" id="IPR012094">
    <property type="entry name" value="tRNA_Ile_lys_synt"/>
</dbReference>
<name>A0A8I0Q1X4_MORMO</name>
<dbReference type="InterPro" id="IPR014729">
    <property type="entry name" value="Rossmann-like_a/b/a_fold"/>
</dbReference>
<dbReference type="PANTHER" id="PTHR43033:SF1">
    <property type="entry name" value="TRNA(ILE)-LYSIDINE SYNTHASE-RELATED"/>
    <property type="match status" value="1"/>
</dbReference>
<keyword evidence="6 8" id="KW-0067">ATP-binding</keyword>
<comment type="similarity">
    <text evidence="8">Belongs to the tRNA(Ile)-lysidine synthase family.</text>
</comment>
<comment type="catalytic activity">
    <reaction evidence="7 8">
        <text>cytidine(34) in tRNA(Ile2) + L-lysine + ATP = lysidine(34) in tRNA(Ile2) + AMP + diphosphate + H(+)</text>
        <dbReference type="Rhea" id="RHEA:43744"/>
        <dbReference type="Rhea" id="RHEA-COMP:10625"/>
        <dbReference type="Rhea" id="RHEA-COMP:10670"/>
        <dbReference type="ChEBI" id="CHEBI:15378"/>
        <dbReference type="ChEBI" id="CHEBI:30616"/>
        <dbReference type="ChEBI" id="CHEBI:32551"/>
        <dbReference type="ChEBI" id="CHEBI:33019"/>
        <dbReference type="ChEBI" id="CHEBI:82748"/>
        <dbReference type="ChEBI" id="CHEBI:83665"/>
        <dbReference type="ChEBI" id="CHEBI:456215"/>
        <dbReference type="EC" id="6.3.4.19"/>
    </reaction>
</comment>
<keyword evidence="4 8" id="KW-0819">tRNA processing</keyword>
<dbReference type="InterPro" id="IPR015262">
    <property type="entry name" value="tRNA_Ile_lys_synt_subst-bd"/>
</dbReference>
<evidence type="ECO:0000256" key="4">
    <source>
        <dbReference type="ARBA" id="ARBA00022694"/>
    </source>
</evidence>
<evidence type="ECO:0000259" key="9">
    <source>
        <dbReference type="SMART" id="SM00977"/>
    </source>
</evidence>
<protein>
    <recommendedName>
        <fullName evidence="8">tRNA(Ile)-lysidine synthase</fullName>
        <ecNumber evidence="8">6.3.4.19</ecNumber>
    </recommendedName>
    <alternativeName>
        <fullName evidence="8">tRNA(Ile)-2-lysyl-cytidine synthase</fullName>
    </alternativeName>
    <alternativeName>
        <fullName evidence="8">tRNA(Ile)-lysidine synthetase</fullName>
    </alternativeName>
</protein>
<dbReference type="NCBIfam" id="NF007942">
    <property type="entry name" value="PRK10660.1"/>
    <property type="match status" value="1"/>
</dbReference>
<feature type="binding site" evidence="8">
    <location>
        <begin position="28"/>
        <end position="33"/>
    </location>
    <ligand>
        <name>ATP</name>
        <dbReference type="ChEBI" id="CHEBI:30616"/>
    </ligand>
</feature>
<dbReference type="InterPro" id="IPR011063">
    <property type="entry name" value="TilS/TtcA_N"/>
</dbReference>
<keyword evidence="5 8" id="KW-0547">Nucleotide-binding</keyword>
<dbReference type="SMART" id="SM00977">
    <property type="entry name" value="TilS_C"/>
    <property type="match status" value="1"/>
</dbReference>
<dbReference type="PANTHER" id="PTHR43033">
    <property type="entry name" value="TRNA(ILE)-LYSIDINE SYNTHASE-RELATED"/>
    <property type="match status" value="1"/>
</dbReference>
<dbReference type="CDD" id="cd01992">
    <property type="entry name" value="TilS_N"/>
    <property type="match status" value="1"/>
</dbReference>
<evidence type="ECO:0000256" key="2">
    <source>
        <dbReference type="ARBA" id="ARBA00022490"/>
    </source>
</evidence>
<dbReference type="Pfam" id="PF11734">
    <property type="entry name" value="TilS_C"/>
    <property type="match status" value="1"/>
</dbReference>
<keyword evidence="2 8" id="KW-0963">Cytoplasm</keyword>
<evidence type="ECO:0000313" key="10">
    <source>
        <dbReference type="EMBL" id="MBE8614197.1"/>
    </source>
</evidence>
<dbReference type="NCBIfam" id="TIGR02432">
    <property type="entry name" value="lysidine_TilS_N"/>
    <property type="match status" value="1"/>
</dbReference>
<dbReference type="AlphaFoldDB" id="A0A8I0Q1X4"/>
<evidence type="ECO:0000256" key="1">
    <source>
        <dbReference type="ARBA" id="ARBA00004496"/>
    </source>
</evidence>
<organism evidence="10 11">
    <name type="scientific">Morganella morganii</name>
    <name type="common">Proteus morganii</name>
    <dbReference type="NCBI Taxonomy" id="582"/>
    <lineage>
        <taxon>Bacteria</taxon>
        <taxon>Pseudomonadati</taxon>
        <taxon>Pseudomonadota</taxon>
        <taxon>Gammaproteobacteria</taxon>
        <taxon>Enterobacterales</taxon>
        <taxon>Morganellaceae</taxon>
        <taxon>Morganella</taxon>
    </lineage>
</organism>
<reference evidence="10" key="1">
    <citation type="submission" date="2017-12" db="EMBL/GenBank/DDBJ databases">
        <title>Genome sequencing and analysis.</title>
        <authorList>
            <person name="Huang Y.-T."/>
        </authorList>
    </citation>
    <scope>NUCLEOTIDE SEQUENCE</scope>
    <source>
        <strain evidence="10">VGH116</strain>
    </source>
</reference>
<dbReference type="GO" id="GO:0005524">
    <property type="term" value="F:ATP binding"/>
    <property type="evidence" value="ECO:0007669"/>
    <property type="project" value="UniProtKB-UniRule"/>
</dbReference>
<dbReference type="SUPFAM" id="SSF56037">
    <property type="entry name" value="PheT/TilS domain"/>
    <property type="match status" value="1"/>
</dbReference>
<dbReference type="Pfam" id="PF09179">
    <property type="entry name" value="TilS"/>
    <property type="match status" value="1"/>
</dbReference>
<keyword evidence="3 8" id="KW-0436">Ligase</keyword>
<feature type="domain" description="Lysidine-tRNA(Ile) synthetase C-terminal" evidence="9">
    <location>
        <begin position="371"/>
        <end position="439"/>
    </location>
</feature>